<evidence type="ECO:0000256" key="2">
    <source>
        <dbReference type="ARBA" id="ARBA00007171"/>
    </source>
</evidence>
<dbReference type="EMBL" id="CP011502">
    <property type="protein sequence ID" value="ALX03207.1"/>
    <property type="molecule type" value="Genomic_DNA"/>
</dbReference>
<keyword evidence="16" id="KW-1185">Reference proteome</keyword>
<dbReference type="InterPro" id="IPR050515">
    <property type="entry name" value="Beta-lactam/transpept"/>
</dbReference>
<name>A0A0U3TCF0_9ACTN</name>
<dbReference type="STRING" id="2041.AERYTH_00085"/>
<dbReference type="AlphaFoldDB" id="A0A0U3TCF0"/>
<evidence type="ECO:0000259" key="13">
    <source>
        <dbReference type="Pfam" id="PF03717"/>
    </source>
</evidence>
<keyword evidence="7" id="KW-0472">Membrane</keyword>
<accession>A0A0U3TCF0</accession>
<protein>
    <recommendedName>
        <fullName evidence="4 9">Beta-lactamase</fullName>
        <ecNumber evidence="4 9">3.5.2.6</ecNumber>
    </recommendedName>
</protein>
<dbReference type="GO" id="GO:0071972">
    <property type="term" value="F:peptidoglycan L,D-transpeptidase activity"/>
    <property type="evidence" value="ECO:0007669"/>
    <property type="project" value="TreeGrafter"/>
</dbReference>
<comment type="similarity">
    <text evidence="2">Belongs to the transpeptidase family.</text>
</comment>
<feature type="domain" description="Penicillin-binding protein transpeptidase" evidence="12">
    <location>
        <begin position="349"/>
        <end position="624"/>
    </location>
</feature>
<evidence type="ECO:0000259" key="14">
    <source>
        <dbReference type="Pfam" id="PF05223"/>
    </source>
</evidence>
<evidence type="ECO:0000256" key="10">
    <source>
        <dbReference type="SAM" id="MobiDB-lite"/>
    </source>
</evidence>
<dbReference type="InterPro" id="IPR002137">
    <property type="entry name" value="Beta-lactam_class-D_AS"/>
</dbReference>
<dbReference type="RefSeq" id="WP_067852995.1">
    <property type="nucleotide sequence ID" value="NZ_CP011502.1"/>
</dbReference>
<evidence type="ECO:0000313" key="16">
    <source>
        <dbReference type="Proteomes" id="UP000067689"/>
    </source>
</evidence>
<dbReference type="GO" id="GO:0071555">
    <property type="term" value="P:cell wall organization"/>
    <property type="evidence" value="ECO:0007669"/>
    <property type="project" value="TreeGrafter"/>
</dbReference>
<dbReference type="InterPro" id="IPR036138">
    <property type="entry name" value="PBP_dimer_sf"/>
</dbReference>
<dbReference type="GO" id="GO:0008658">
    <property type="term" value="F:penicillin binding"/>
    <property type="evidence" value="ECO:0007669"/>
    <property type="project" value="InterPro"/>
</dbReference>
<dbReference type="SUPFAM" id="SSF56601">
    <property type="entry name" value="beta-lactamase/transpeptidase-like"/>
    <property type="match status" value="1"/>
</dbReference>
<dbReference type="InterPro" id="IPR005311">
    <property type="entry name" value="PBP_dimer"/>
</dbReference>
<dbReference type="InterPro" id="IPR007887">
    <property type="entry name" value="MecA_N"/>
</dbReference>
<gene>
    <name evidence="15" type="ORF">AERYTH_00085</name>
</gene>
<sequence>MRLRRPARVRVVVAGAAPLLAAGVLAGCSLGGPDPDDAARTLAEGLSKGDVTSVPTTGDGTRNQADLERVVGDVGGTQRVRVTSVEEDDGVTTAELRHRWTIGGATWTYDTAATLVEQDGAWRVRWEPSVVAPVEEGETLGVRTTPAERGDVLGADDAVLVTARPVVRVGIDKTDVDPDAAGASAERLARRLGIDPGAYRQRVEAAGDQAFVEGLVLRADGDVPTRQELAAIPGSLAVEGTLPLAPTRAFGQPLLGTVGEATAEVVEASDGAVRPGDPVGLSGLQARYDEQLRGTPGVEVLAVDDDPDTESRRLFSSDPKAGKPLRTTLDPDLQGAADRILADVGPASAIVAIRPSTGALLAVSSGPGGDGADTALTGRYAPGSTFKVATALALLRSGLTPDSQVPCTPTLTVDGRRFTNYSDYPASALGDVPLRTAFAQSCNTAMIAERDRASQEELAAAAAGLGLGRDVDLGMPAFLGQVPTQADGTERAASVIGQGRVEASPLAMALVAASVAHGGTVTPVLLPDRRAKEAPEPEEPVTRAQATSLSGLMRAVVTDGSGAFLRDLPGGPVGAKTGTAEYGDDQPPRTHAWMIATQGDLAVAVLVADGESGSTTAGPLLERFLRR</sequence>
<dbReference type="GO" id="GO:0017001">
    <property type="term" value="P:antibiotic catabolic process"/>
    <property type="evidence" value="ECO:0007669"/>
    <property type="project" value="InterPro"/>
</dbReference>
<dbReference type="GO" id="GO:0046677">
    <property type="term" value="P:response to antibiotic"/>
    <property type="evidence" value="ECO:0007669"/>
    <property type="project" value="UniProtKB-UniRule"/>
</dbReference>
<keyword evidence="8 9" id="KW-0046">Antibiotic resistance</keyword>
<dbReference type="PANTHER" id="PTHR30627:SF24">
    <property type="entry name" value="PENICILLIN-BINDING PROTEIN 4B"/>
    <property type="match status" value="1"/>
</dbReference>
<dbReference type="KEGG" id="aer:AERYTH_00085"/>
<evidence type="ECO:0000256" key="6">
    <source>
        <dbReference type="ARBA" id="ARBA00022801"/>
    </source>
</evidence>
<dbReference type="SUPFAM" id="SSF56519">
    <property type="entry name" value="Penicillin binding protein dimerisation domain"/>
    <property type="match status" value="1"/>
</dbReference>
<dbReference type="PROSITE" id="PS00337">
    <property type="entry name" value="BETA_LACTAMASE_D"/>
    <property type="match status" value="1"/>
</dbReference>
<dbReference type="InterPro" id="IPR012338">
    <property type="entry name" value="Beta-lactam/transpept-like"/>
</dbReference>
<dbReference type="Pfam" id="PF05223">
    <property type="entry name" value="MecA_N"/>
    <property type="match status" value="1"/>
</dbReference>
<dbReference type="OrthoDB" id="5241017at2"/>
<dbReference type="Gene3D" id="3.40.710.10">
    <property type="entry name" value="DD-peptidase/beta-lactamase superfamily"/>
    <property type="match status" value="1"/>
</dbReference>
<evidence type="ECO:0000256" key="7">
    <source>
        <dbReference type="ARBA" id="ARBA00023136"/>
    </source>
</evidence>
<evidence type="ECO:0000256" key="4">
    <source>
        <dbReference type="ARBA" id="ARBA00012865"/>
    </source>
</evidence>
<dbReference type="GO" id="GO:0008800">
    <property type="term" value="F:beta-lactamase activity"/>
    <property type="evidence" value="ECO:0007669"/>
    <property type="project" value="UniProtKB-UniRule"/>
</dbReference>
<dbReference type="EC" id="3.5.2.6" evidence="4 9"/>
<dbReference type="Pfam" id="PF00905">
    <property type="entry name" value="Transpeptidase"/>
    <property type="match status" value="1"/>
</dbReference>
<comment type="subcellular location">
    <subcellularLocation>
        <location evidence="1">Membrane</location>
    </subcellularLocation>
</comment>
<keyword evidence="6 9" id="KW-0378">Hydrolase</keyword>
<evidence type="ECO:0000313" key="15">
    <source>
        <dbReference type="EMBL" id="ALX03207.1"/>
    </source>
</evidence>
<evidence type="ECO:0000256" key="5">
    <source>
        <dbReference type="ARBA" id="ARBA00022729"/>
    </source>
</evidence>
<comment type="catalytic activity">
    <reaction evidence="9">
        <text>a beta-lactam + H2O = a substituted beta-amino acid</text>
        <dbReference type="Rhea" id="RHEA:20401"/>
        <dbReference type="ChEBI" id="CHEBI:15377"/>
        <dbReference type="ChEBI" id="CHEBI:35627"/>
        <dbReference type="ChEBI" id="CHEBI:140347"/>
        <dbReference type="EC" id="3.5.2.6"/>
    </reaction>
</comment>
<reference evidence="15 16" key="1">
    <citation type="journal article" date="1991" name="Int. J. Syst. Bacteriol.">
        <title>Description of the erythromycin-producing bacterium Arthrobacter sp. strain NRRL B-3381 as Aeromicrobium erythreum gen. nov., sp. nov.</title>
        <authorList>
            <person name="Miller E.S."/>
            <person name="Woese C.R."/>
            <person name="Brenner S."/>
        </authorList>
    </citation>
    <scope>NUCLEOTIDE SEQUENCE [LARGE SCALE GENOMIC DNA]</scope>
    <source>
        <strain evidence="15 16">AR18</strain>
    </source>
</reference>
<dbReference type="PANTHER" id="PTHR30627">
    <property type="entry name" value="PEPTIDOGLYCAN D,D-TRANSPEPTIDASE"/>
    <property type="match status" value="1"/>
</dbReference>
<dbReference type="GO" id="GO:0005886">
    <property type="term" value="C:plasma membrane"/>
    <property type="evidence" value="ECO:0007669"/>
    <property type="project" value="TreeGrafter"/>
</dbReference>
<proteinExistence type="inferred from homology"/>
<feature type="chain" id="PRO_5039530533" description="Beta-lactamase" evidence="11">
    <location>
        <begin position="27"/>
        <end position="627"/>
    </location>
</feature>
<dbReference type="Proteomes" id="UP000067689">
    <property type="component" value="Chromosome"/>
</dbReference>
<dbReference type="PATRIC" id="fig|2041.4.peg.16"/>
<dbReference type="Gene3D" id="3.90.1310.10">
    <property type="entry name" value="Penicillin-binding protein 2a (Domain 2)"/>
    <property type="match status" value="1"/>
</dbReference>
<evidence type="ECO:0000259" key="12">
    <source>
        <dbReference type="Pfam" id="PF00905"/>
    </source>
</evidence>
<evidence type="ECO:0000256" key="3">
    <source>
        <dbReference type="ARBA" id="ARBA00007898"/>
    </source>
</evidence>
<dbReference type="InterPro" id="IPR001460">
    <property type="entry name" value="PCN-bd_Tpept"/>
</dbReference>
<feature type="domain" description="Penicillin-binding protein dimerisation" evidence="13">
    <location>
        <begin position="145"/>
        <end position="305"/>
    </location>
</feature>
<feature type="domain" description="NTF2-like N-terminal transpeptidase" evidence="14">
    <location>
        <begin position="82"/>
        <end position="133"/>
    </location>
</feature>
<feature type="signal peptide" evidence="11">
    <location>
        <begin position="1"/>
        <end position="26"/>
    </location>
</feature>
<feature type="region of interest" description="Disordered" evidence="10">
    <location>
        <begin position="305"/>
        <end position="327"/>
    </location>
</feature>
<keyword evidence="5 11" id="KW-0732">Signal</keyword>
<evidence type="ECO:0000256" key="9">
    <source>
        <dbReference type="RuleBase" id="RU361140"/>
    </source>
</evidence>
<evidence type="ECO:0000256" key="1">
    <source>
        <dbReference type="ARBA" id="ARBA00004370"/>
    </source>
</evidence>
<comment type="similarity">
    <text evidence="3 9">Belongs to the class-D beta-lactamase family.</text>
</comment>
<dbReference type="Pfam" id="PF03717">
    <property type="entry name" value="PBP_dimer"/>
    <property type="match status" value="1"/>
</dbReference>
<organism evidence="15 16">
    <name type="scientific">Aeromicrobium erythreum</name>
    <dbReference type="NCBI Taxonomy" id="2041"/>
    <lineage>
        <taxon>Bacteria</taxon>
        <taxon>Bacillati</taxon>
        <taxon>Actinomycetota</taxon>
        <taxon>Actinomycetes</taxon>
        <taxon>Propionibacteriales</taxon>
        <taxon>Nocardioidaceae</taxon>
        <taxon>Aeromicrobium</taxon>
    </lineage>
</organism>
<dbReference type="PROSITE" id="PS51257">
    <property type="entry name" value="PROKAR_LIPOPROTEIN"/>
    <property type="match status" value="1"/>
</dbReference>
<evidence type="ECO:0000256" key="11">
    <source>
        <dbReference type="SAM" id="SignalP"/>
    </source>
</evidence>
<evidence type="ECO:0000256" key="8">
    <source>
        <dbReference type="ARBA" id="ARBA00023251"/>
    </source>
</evidence>